<evidence type="ECO:0000256" key="2">
    <source>
        <dbReference type="RuleBase" id="RU362097"/>
    </source>
</evidence>
<keyword evidence="2" id="KW-0812">Transmembrane</keyword>
<evidence type="ECO:0000256" key="1">
    <source>
        <dbReference type="ARBA" id="ARBA00007613"/>
    </source>
</evidence>
<dbReference type="eggNOG" id="COG1538">
    <property type="taxonomic scope" value="Bacteria"/>
</dbReference>
<dbReference type="STRING" id="87626.PTD2_14747"/>
<comment type="similarity">
    <text evidence="1 2">Belongs to the outer membrane factor (OMF) (TC 1.B.17) family.</text>
</comment>
<dbReference type="Gene3D" id="1.20.1600.10">
    <property type="entry name" value="Outer membrane efflux proteins (OEP)"/>
    <property type="match status" value="1"/>
</dbReference>
<keyword evidence="2" id="KW-1134">Transmembrane beta strand</keyword>
<name>A4CCL4_9GAMM</name>
<dbReference type="RefSeq" id="WP_009838569.1">
    <property type="nucleotide sequence ID" value="NZ_AAOH01000006.1"/>
</dbReference>
<keyword evidence="2" id="KW-0449">Lipoprotein</keyword>
<accession>A4CCL4</accession>
<dbReference type="Pfam" id="PF02321">
    <property type="entry name" value="OEP"/>
    <property type="match status" value="2"/>
</dbReference>
<dbReference type="OrthoDB" id="9770517at2"/>
<gene>
    <name evidence="3" type="ORF">PTD2_14747</name>
</gene>
<organism evidence="3 4">
    <name type="scientific">Pseudoalteromonas tunicata D2</name>
    <dbReference type="NCBI Taxonomy" id="87626"/>
    <lineage>
        <taxon>Bacteria</taxon>
        <taxon>Pseudomonadati</taxon>
        <taxon>Pseudomonadota</taxon>
        <taxon>Gammaproteobacteria</taxon>
        <taxon>Alteromonadales</taxon>
        <taxon>Pseudoalteromonadaceae</taxon>
        <taxon>Pseudoalteromonas</taxon>
    </lineage>
</organism>
<keyword evidence="2" id="KW-0564">Palmitate</keyword>
<comment type="subcellular location">
    <subcellularLocation>
        <location evidence="2">Cell outer membrane</location>
        <topology evidence="2">Lipid-anchor</topology>
    </subcellularLocation>
</comment>
<dbReference type="PANTHER" id="PTHR30203">
    <property type="entry name" value="OUTER MEMBRANE CATION EFFLUX PROTEIN"/>
    <property type="match status" value="1"/>
</dbReference>
<dbReference type="PROSITE" id="PS51257">
    <property type="entry name" value="PROKAR_LIPOPROTEIN"/>
    <property type="match status" value="1"/>
</dbReference>
<evidence type="ECO:0000313" key="3">
    <source>
        <dbReference type="EMBL" id="EAR27307.1"/>
    </source>
</evidence>
<reference evidence="3 4" key="1">
    <citation type="submission" date="2006-02" db="EMBL/GenBank/DDBJ databases">
        <authorList>
            <person name="Moran M.A."/>
            <person name="Kjelleberg S."/>
            <person name="Egan S."/>
            <person name="Saunders N."/>
            <person name="Thomas T."/>
            <person name="Ferriera S."/>
            <person name="Johnson J."/>
            <person name="Kravitz S."/>
            <person name="Halpern A."/>
            <person name="Remington K."/>
            <person name="Beeson K."/>
            <person name="Tran B."/>
            <person name="Rogers Y.-H."/>
            <person name="Friedman R."/>
            <person name="Venter J.C."/>
        </authorList>
    </citation>
    <scope>NUCLEOTIDE SEQUENCE [LARGE SCALE GENOMIC DNA]</scope>
    <source>
        <strain evidence="3 4">D2</strain>
    </source>
</reference>
<dbReference type="EMBL" id="AAOH01000006">
    <property type="protein sequence ID" value="EAR27307.1"/>
    <property type="molecule type" value="Genomic_DNA"/>
</dbReference>
<keyword evidence="2" id="KW-0472">Membrane</keyword>
<dbReference type="GO" id="GO:0009279">
    <property type="term" value="C:cell outer membrane"/>
    <property type="evidence" value="ECO:0007669"/>
    <property type="project" value="UniProtKB-SubCell"/>
</dbReference>
<dbReference type="AlphaFoldDB" id="A4CCL4"/>
<dbReference type="Proteomes" id="UP000006201">
    <property type="component" value="Unassembled WGS sequence"/>
</dbReference>
<proteinExistence type="inferred from homology"/>
<dbReference type="InterPro" id="IPR010131">
    <property type="entry name" value="MdtP/NodT-like"/>
</dbReference>
<dbReference type="HOGENOM" id="CLU_012817_13_1_6"/>
<dbReference type="PANTHER" id="PTHR30203:SF30">
    <property type="entry name" value="OUTER MEMBRANE PROTEIN-RELATED"/>
    <property type="match status" value="1"/>
</dbReference>
<comment type="caution">
    <text evidence="3">The sequence shown here is derived from an EMBL/GenBank/DDBJ whole genome shotgun (WGS) entry which is preliminary data.</text>
</comment>
<protein>
    <submittedName>
        <fullName evidence="3">Putative outer membrane transport protein</fullName>
    </submittedName>
</protein>
<dbReference type="Gene3D" id="2.20.200.10">
    <property type="entry name" value="Outer membrane efflux proteins (OEP)"/>
    <property type="match status" value="1"/>
</dbReference>
<dbReference type="GO" id="GO:0015562">
    <property type="term" value="F:efflux transmembrane transporter activity"/>
    <property type="evidence" value="ECO:0007669"/>
    <property type="project" value="InterPro"/>
</dbReference>
<dbReference type="SUPFAM" id="SSF56954">
    <property type="entry name" value="Outer membrane efflux proteins (OEP)"/>
    <property type="match status" value="1"/>
</dbReference>
<evidence type="ECO:0000313" key="4">
    <source>
        <dbReference type="Proteomes" id="UP000006201"/>
    </source>
</evidence>
<dbReference type="InterPro" id="IPR003423">
    <property type="entry name" value="OMP_efflux"/>
</dbReference>
<sequence>MGVLLKKPIVLSICLALSGCMNIPKLAENYQESINLPANWQQQSESMTVQDNWLAQFGDENMMQLVHQALDKNYALQAKAFQVAIKEQQLISSGAVFWPSFDVSLRSSRTKNTQTETLTTTHSLNLNLSYELDLWGKLSDADRQANLDFLAEQALFMQAKQSLVAQVATAWFKIIEAEQLLKLYQKRAANAEQNLIIIASGYEQGLNSALDVYLTRNEVNNELSRVSTQQAELVKAKRILELLTGAYPAGELIVNADLPKLDSAISLGLPANLLTKKPALVASWYQLLAKDANVAYAHKQRFPALKLTGSLGNSDSELKELLSPSSLAWSLVSNITAPIFNAGKLAAEQERARLDRQISEQNYLDTLFNAFSDVENALTTEQSLQQRYITTVRAQENAEAAQTLAFEQYQSGLVEYTTVLESQKRAFDAQSSVIQIKSQLLSNRINLHLALGGAFSAPSELVEAK</sequence>
<dbReference type="NCBIfam" id="TIGR01845">
    <property type="entry name" value="outer_NodT"/>
    <property type="match status" value="1"/>
</dbReference>
<keyword evidence="4" id="KW-1185">Reference proteome</keyword>